<dbReference type="AlphaFoldDB" id="A0A6C0B9X2"/>
<dbReference type="SMART" id="SM00355">
    <property type="entry name" value="ZnF_C2H2"/>
    <property type="match status" value="2"/>
</dbReference>
<dbReference type="PROSITE" id="PS50157">
    <property type="entry name" value="ZINC_FINGER_C2H2_2"/>
    <property type="match status" value="1"/>
</dbReference>
<organism evidence="3">
    <name type="scientific">viral metagenome</name>
    <dbReference type="NCBI Taxonomy" id="1070528"/>
    <lineage>
        <taxon>unclassified sequences</taxon>
        <taxon>metagenomes</taxon>
        <taxon>organismal metagenomes</taxon>
    </lineage>
</organism>
<evidence type="ECO:0000259" key="2">
    <source>
        <dbReference type="PROSITE" id="PS50157"/>
    </source>
</evidence>
<dbReference type="InterPro" id="IPR013087">
    <property type="entry name" value="Znf_C2H2_type"/>
</dbReference>
<reference evidence="3" key="1">
    <citation type="journal article" date="2020" name="Nature">
        <title>Giant virus diversity and host interactions through global metagenomics.</title>
        <authorList>
            <person name="Schulz F."/>
            <person name="Roux S."/>
            <person name="Paez-Espino D."/>
            <person name="Jungbluth S."/>
            <person name="Walsh D.A."/>
            <person name="Denef V.J."/>
            <person name="McMahon K.D."/>
            <person name="Konstantinidis K.T."/>
            <person name="Eloe-Fadrosh E.A."/>
            <person name="Kyrpides N.C."/>
            <person name="Woyke T."/>
        </authorList>
    </citation>
    <scope>NUCLEOTIDE SEQUENCE</scope>
    <source>
        <strain evidence="3">GVMAG-M-3300010158-59</strain>
    </source>
</reference>
<feature type="coiled-coil region" evidence="1">
    <location>
        <begin position="135"/>
        <end position="162"/>
    </location>
</feature>
<dbReference type="EMBL" id="MN739103">
    <property type="protein sequence ID" value="QHS88840.1"/>
    <property type="molecule type" value="Genomic_DNA"/>
</dbReference>
<keyword evidence="1" id="KW-0175">Coiled coil</keyword>
<sequence>MATFGNQFATKSRKENHCTFCDYSTCNKYDFAKHLSTVKHKFAILATNRQLLATEIAISCDKSQDGTCKQNAKLGQTSCDDCGRKYKDKSGLWKHKKKCTKKHTIESNTIEDNMQIIIKDDENDNELKFDNNELIKELMKQNQEFKSMLVEQNNKLMDLAKEGKYITNNTTNNHFNLHFFLNEKCKDALNIMDFVKSLQLQLKDLETTGRLGYVEGITKIFIKGLQDLDICKRPIHCSDLKRETIYVKDMDTWEKDNEKQKMKYAIKHIAHKNVLKISEWQEENPEYKNAESTVSEEYMKIVSQSMGGFTDEEDDENMNKIIKNVSKEIVIDKNL</sequence>
<feature type="domain" description="C2H2-type" evidence="2">
    <location>
        <begin position="77"/>
        <end position="108"/>
    </location>
</feature>
<evidence type="ECO:0000313" key="3">
    <source>
        <dbReference type="EMBL" id="QHS88840.1"/>
    </source>
</evidence>
<proteinExistence type="predicted"/>
<name>A0A6C0B9X2_9ZZZZ</name>
<protein>
    <recommendedName>
        <fullName evidence="2">C2H2-type domain-containing protein</fullName>
    </recommendedName>
</protein>
<accession>A0A6C0B9X2</accession>
<evidence type="ECO:0000256" key="1">
    <source>
        <dbReference type="SAM" id="Coils"/>
    </source>
</evidence>